<feature type="transmembrane region" description="Helical" evidence="2">
    <location>
        <begin position="1089"/>
        <end position="1108"/>
    </location>
</feature>
<evidence type="ECO:0000313" key="3">
    <source>
        <dbReference type="EMBL" id="SDQ76896.1"/>
    </source>
</evidence>
<feature type="transmembrane region" description="Helical" evidence="2">
    <location>
        <begin position="742"/>
        <end position="759"/>
    </location>
</feature>
<feature type="transmembrane region" description="Helical" evidence="2">
    <location>
        <begin position="860"/>
        <end position="876"/>
    </location>
</feature>
<dbReference type="NCBIfam" id="NF047321">
    <property type="entry name" value="SCO7613_CTERM"/>
    <property type="match status" value="1"/>
</dbReference>
<proteinExistence type="predicted"/>
<feature type="transmembrane region" description="Helical" evidence="2">
    <location>
        <begin position="888"/>
        <end position="910"/>
    </location>
</feature>
<feature type="transmembrane region" description="Helical" evidence="2">
    <location>
        <begin position="983"/>
        <end position="1000"/>
    </location>
</feature>
<feature type="transmembrane region" description="Helical" evidence="2">
    <location>
        <begin position="175"/>
        <end position="196"/>
    </location>
</feature>
<feature type="transmembrane region" description="Helical" evidence="2">
    <location>
        <begin position="378"/>
        <end position="399"/>
    </location>
</feature>
<feature type="transmembrane region" description="Helical" evidence="2">
    <location>
        <begin position="433"/>
        <end position="453"/>
    </location>
</feature>
<protein>
    <submittedName>
        <fullName evidence="3">Uncharacterized protein</fullName>
    </submittedName>
</protein>
<feature type="transmembrane region" description="Helical" evidence="2">
    <location>
        <begin position="547"/>
        <end position="567"/>
    </location>
</feature>
<feature type="transmembrane region" description="Helical" evidence="2">
    <location>
        <begin position="232"/>
        <end position="251"/>
    </location>
</feature>
<keyword evidence="4" id="KW-1185">Reference proteome</keyword>
<dbReference type="STRING" id="35622.SAMN04489764_2047"/>
<keyword evidence="2" id="KW-0472">Membrane</keyword>
<feature type="transmembrane region" description="Helical" evidence="2">
    <location>
        <begin position="687"/>
        <end position="707"/>
    </location>
</feature>
<feature type="transmembrane region" description="Helical" evidence="2">
    <location>
        <begin position="202"/>
        <end position="220"/>
    </location>
</feature>
<evidence type="ECO:0000256" key="1">
    <source>
        <dbReference type="SAM" id="MobiDB-lite"/>
    </source>
</evidence>
<evidence type="ECO:0000313" key="4">
    <source>
        <dbReference type="Proteomes" id="UP000217103"/>
    </source>
</evidence>
<feature type="transmembrane region" description="Helical" evidence="2">
    <location>
        <begin position="1114"/>
        <end position="1131"/>
    </location>
</feature>
<accession>A0A1H1DLY4</accession>
<reference evidence="3 4" key="1">
    <citation type="submission" date="2016-10" db="EMBL/GenBank/DDBJ databases">
        <authorList>
            <person name="de Groot N.N."/>
        </authorList>
    </citation>
    <scope>NUCLEOTIDE SEQUENCE [LARGE SCALE GENOMIC DNA]</scope>
    <source>
        <strain evidence="3 4">DSM 43794</strain>
    </source>
</reference>
<feature type="transmembrane region" description="Helical" evidence="2">
    <location>
        <begin position="663"/>
        <end position="681"/>
    </location>
</feature>
<feature type="transmembrane region" description="Helical" evidence="2">
    <location>
        <begin position="945"/>
        <end position="963"/>
    </location>
</feature>
<feature type="transmembrane region" description="Helical" evidence="2">
    <location>
        <begin position="502"/>
        <end position="527"/>
    </location>
</feature>
<feature type="region of interest" description="Disordered" evidence="1">
    <location>
        <begin position="64"/>
        <end position="166"/>
    </location>
</feature>
<gene>
    <name evidence="3" type="ORF">SAMN04489764_2047</name>
</gene>
<keyword evidence="2" id="KW-1133">Transmembrane helix</keyword>
<feature type="compositionally biased region" description="Basic and acidic residues" evidence="1">
    <location>
        <begin position="114"/>
        <end position="124"/>
    </location>
</feature>
<feature type="transmembrane region" description="Helical" evidence="2">
    <location>
        <begin position="348"/>
        <end position="372"/>
    </location>
</feature>
<name>A0A1H1DLY4_9ACTN</name>
<dbReference type="Proteomes" id="UP000217103">
    <property type="component" value="Unassembled WGS sequence"/>
</dbReference>
<dbReference type="RefSeq" id="WP_093258813.1">
    <property type="nucleotide sequence ID" value="NZ_FNKK01000002.1"/>
</dbReference>
<feature type="transmembrane region" description="Helical" evidence="2">
    <location>
        <begin position="719"/>
        <end position="736"/>
    </location>
</feature>
<feature type="transmembrane region" description="Helical" evidence="2">
    <location>
        <begin position="1006"/>
        <end position="1023"/>
    </location>
</feature>
<organism evidence="3 4">
    <name type="scientific">Thermostaphylospora chromogena</name>
    <dbReference type="NCBI Taxonomy" id="35622"/>
    <lineage>
        <taxon>Bacteria</taxon>
        <taxon>Bacillati</taxon>
        <taxon>Actinomycetota</taxon>
        <taxon>Actinomycetes</taxon>
        <taxon>Streptosporangiales</taxon>
        <taxon>Thermomonosporaceae</taxon>
        <taxon>Thermostaphylospora</taxon>
    </lineage>
</organism>
<feature type="transmembrane region" description="Helical" evidence="2">
    <location>
        <begin position="473"/>
        <end position="490"/>
    </location>
</feature>
<evidence type="ECO:0000256" key="2">
    <source>
        <dbReference type="SAM" id="Phobius"/>
    </source>
</evidence>
<feature type="transmembrane region" description="Helical" evidence="2">
    <location>
        <begin position="1059"/>
        <end position="1077"/>
    </location>
</feature>
<feature type="region of interest" description="Disordered" evidence="1">
    <location>
        <begin position="406"/>
        <end position="426"/>
    </location>
</feature>
<feature type="transmembrane region" description="Helical" evidence="2">
    <location>
        <begin position="271"/>
        <end position="289"/>
    </location>
</feature>
<sequence length="1149" mass="117545">MDWRECPDCGARLRPAHDVCPRCRLPLTDPLAAELSRITADLRKIDDRRARLANRRDELKARLRVVAAEGGPPSGGEEADPAAGGSGEAPYGPPRGDASGGGRRRPGVPHARRWREAGRRRADESGEQPPGRNRRPGAARAPSGTRAAAGSSSARAGGGGDGPRRDLSHHAAQNLLLLLGGVLLSIAAVVFTLVNWDIPVRRAGILAVVTAGMLAAPWLLARRRLAATAETVALVGLVLMPLDGIAIAEVFAGGSPTGVPGEPPGTVPGSVALAATVITILWGGYGLIAPLRLPRPTAIVLAQTPLPLTALAGGGTATGMALALVGTSALDLLLWRKARSPAARLEKIIAGAVGALTGLAGVGLAITASIRVNTLGDALRVSGVLVVAAFLAVAWAGVVRRSYRPAPARSARPGPEPPADRARRPSARRGGTIIALIAAVASMALIAALAAPFTVMTSPVWASDAPERAVPSPGWTMAAYAGAGYAVLVLGRRLPPFLRTGVTAASVVVLAVTGCLALPEIVSIVLLPLDWMTAPWRGAPTDWDGPPAAPVVMAVLALACLRGYLLIESVRGDPPAKAGGSTPGAAPGVTPMPGGAAVAGSYGAPVAEVAGHAGVPLPWATTAWENRRARLLTIVPENRPDAGGLRPWRVPTPDPGTRPAATVLRILTLAFATMAAIAFPVAAGLPYAFVLVVLYGVAVALLGPIGLVQVKTLAVHRTVVALGAGATVLAVAWSLAERAATLPMAVAVFALLGFGAIMARTVAAQVVTGAGAVLAAGGVMAATALTFGWPLVLGALILLAVRAVTLIRLRLPRRVRLASARIRAPLPAVPAARTGQWVALEAAAMVVSYAALAFAASAEILAPALAVNALLAAFGSRNRSGRWRTVAIVEAYALAASAASAALVGAVPLLTTLAGPHRWLSGAWLEGPPAGEAAASDAALPATPIMLSVLLLAAAVAAVVVTVTHRRPALGGARPARSGRRTALWSGLALAQIGLWIWLFRSGVTVPEAYTVTLSAAGLVIGHRARRADPALSSWRAYGVALTPTFAVSLVAAADDPGFVRSLLLGAVALVVTLAGARARLQAPLLTGGITLIVIAAQELAPAIAELLERGPRWLPIALAGAVLLFTGATYERRMRDLRRMRRIIGCMR</sequence>
<feature type="compositionally biased region" description="Low complexity" evidence="1">
    <location>
        <begin position="138"/>
        <end position="155"/>
    </location>
</feature>
<keyword evidence="2" id="KW-0812">Transmembrane</keyword>
<feature type="transmembrane region" description="Helical" evidence="2">
    <location>
        <begin position="1035"/>
        <end position="1053"/>
    </location>
</feature>
<dbReference type="EMBL" id="FNKK01000002">
    <property type="protein sequence ID" value="SDQ76896.1"/>
    <property type="molecule type" value="Genomic_DNA"/>
</dbReference>
<dbReference type="AlphaFoldDB" id="A0A1H1DLY4"/>
<feature type="compositionally biased region" description="Basic residues" evidence="1">
    <location>
        <begin position="102"/>
        <end position="113"/>
    </location>
</feature>
<dbReference type="InterPro" id="IPR058062">
    <property type="entry name" value="SCO7613_C"/>
</dbReference>
<feature type="transmembrane region" description="Helical" evidence="2">
    <location>
        <begin position="766"/>
        <end position="785"/>
    </location>
</feature>